<proteinExistence type="predicted"/>
<gene>
    <name evidence="1" type="ORF">TUM19329_28600</name>
</gene>
<name>A0A6F8T7Q9_9GAMM</name>
<accession>A0A6F8T7Q9</accession>
<dbReference type="EMBL" id="AP022839">
    <property type="protein sequence ID" value="BCA96499.1"/>
    <property type="molecule type" value="Genomic_DNA"/>
</dbReference>
<reference evidence="1" key="1">
    <citation type="journal article" date="2020" name="Microbiol. Resour. Announc.">
        <title>Complete Genome Sequence of Novel Psychrotolerant Legionella Strain TUM19329, Isolated from Antarctic Lake Sediment.</title>
        <authorList>
            <person name="Shimada S."/>
            <person name="Nakai R."/>
            <person name="Aoki K."/>
            <person name="Shimoeda N."/>
            <person name="Ohno G."/>
            <person name="Miyazaki Y."/>
            <person name="Kudoh S."/>
            <person name="Imura S."/>
            <person name="Watanabe K."/>
            <person name="Ishii Y."/>
            <person name="Tateda K."/>
        </authorList>
    </citation>
    <scope>NUCLEOTIDE SEQUENCE [LARGE SCALE GENOMIC DNA]</scope>
    <source>
        <strain evidence="1">TUM19329</strain>
    </source>
</reference>
<keyword evidence="2" id="KW-1185">Reference proteome</keyword>
<evidence type="ECO:0000313" key="1">
    <source>
        <dbReference type="EMBL" id="BCA96499.1"/>
    </source>
</evidence>
<protein>
    <submittedName>
        <fullName evidence="1">Uncharacterized protein</fullName>
    </submittedName>
</protein>
<dbReference type="AlphaFoldDB" id="A0A6F8T7Q9"/>
<dbReference type="RefSeq" id="WP_173237804.1">
    <property type="nucleotide sequence ID" value="NZ_AP022839.1"/>
</dbReference>
<dbReference type="KEGG" id="lant:TUM19329_28600"/>
<evidence type="ECO:0000313" key="2">
    <source>
        <dbReference type="Proteomes" id="UP000502894"/>
    </source>
</evidence>
<organism evidence="1 2">
    <name type="scientific">Legionella antarctica</name>
    <dbReference type="NCBI Taxonomy" id="2708020"/>
    <lineage>
        <taxon>Bacteria</taxon>
        <taxon>Pseudomonadati</taxon>
        <taxon>Pseudomonadota</taxon>
        <taxon>Gammaproteobacteria</taxon>
        <taxon>Legionellales</taxon>
        <taxon>Legionellaceae</taxon>
        <taxon>Legionella</taxon>
    </lineage>
</organism>
<sequence length="58" mass="6313">MTFFIVAVSGQSILDKKNEAKALGITIASYAVNDTAKPSEIEFNGFLKEFTYPVRIAG</sequence>
<dbReference type="Proteomes" id="UP000502894">
    <property type="component" value="Chromosome"/>
</dbReference>